<dbReference type="EMBL" id="CP034791">
    <property type="protein sequence ID" value="AZT89354.1"/>
    <property type="molecule type" value="Genomic_DNA"/>
</dbReference>
<dbReference type="InterPro" id="IPR003439">
    <property type="entry name" value="ABC_transporter-like_ATP-bd"/>
</dbReference>
<feature type="domain" description="ABC transporter" evidence="5">
    <location>
        <begin position="2"/>
        <end position="236"/>
    </location>
</feature>
<keyword evidence="2" id="KW-0813">Transport</keyword>
<dbReference type="CDD" id="cd03214">
    <property type="entry name" value="ABC_Iron-Siderophores_B12_Hemin"/>
    <property type="match status" value="1"/>
</dbReference>
<dbReference type="InterPro" id="IPR003593">
    <property type="entry name" value="AAA+_ATPase"/>
</dbReference>
<dbReference type="InterPro" id="IPR050153">
    <property type="entry name" value="Metal_Ion_Import_ABC"/>
</dbReference>
<comment type="similarity">
    <text evidence="1">Belongs to the ABC transporter superfamily.</text>
</comment>
<dbReference type="RefSeq" id="WP_127350984.1">
    <property type="nucleotide sequence ID" value="NZ_CP034791.1"/>
</dbReference>
<evidence type="ECO:0000259" key="5">
    <source>
        <dbReference type="PROSITE" id="PS50893"/>
    </source>
</evidence>
<evidence type="ECO:0000256" key="3">
    <source>
        <dbReference type="ARBA" id="ARBA00022741"/>
    </source>
</evidence>
<reference evidence="6 7" key="1">
    <citation type="submission" date="2018-12" db="EMBL/GenBank/DDBJ databases">
        <title>Genome sequence from the cellulolytic species, Caldicellulosiruptor changbaiensis.</title>
        <authorList>
            <person name="Blumer-Schuette S.E."/>
            <person name="Mendoza C."/>
        </authorList>
    </citation>
    <scope>NUCLEOTIDE SEQUENCE [LARGE SCALE GENOMIC DNA]</scope>
    <source>
        <strain evidence="6 7">CBS-Z</strain>
    </source>
</reference>
<evidence type="ECO:0000313" key="7">
    <source>
        <dbReference type="Proteomes" id="UP000282930"/>
    </source>
</evidence>
<dbReference type="PANTHER" id="PTHR42734:SF6">
    <property type="entry name" value="MOLYBDATE IMPORT ATP-BINDING PROTEIN MOLC"/>
    <property type="match status" value="1"/>
</dbReference>
<gene>
    <name evidence="6" type="ORF">ELD05_00875</name>
</gene>
<evidence type="ECO:0000256" key="4">
    <source>
        <dbReference type="ARBA" id="ARBA00022840"/>
    </source>
</evidence>
<dbReference type="GO" id="GO:0016887">
    <property type="term" value="F:ATP hydrolysis activity"/>
    <property type="evidence" value="ECO:0007669"/>
    <property type="project" value="InterPro"/>
</dbReference>
<dbReference type="Pfam" id="PF00005">
    <property type="entry name" value="ABC_tran"/>
    <property type="match status" value="1"/>
</dbReference>
<dbReference type="InterPro" id="IPR017871">
    <property type="entry name" value="ABC_transporter-like_CS"/>
</dbReference>
<dbReference type="SMART" id="SM00382">
    <property type="entry name" value="AAA"/>
    <property type="match status" value="1"/>
</dbReference>
<dbReference type="PANTHER" id="PTHR42734">
    <property type="entry name" value="METAL TRANSPORT SYSTEM ATP-BINDING PROTEIN TM_0124-RELATED"/>
    <property type="match status" value="1"/>
</dbReference>
<keyword evidence="7" id="KW-1185">Reference proteome</keyword>
<dbReference type="KEGG" id="ccha:ELD05_00875"/>
<name>A0A3T0D2P2_9FIRM</name>
<organism evidence="6 7">
    <name type="scientific">Caldicellulosiruptor changbaiensis</name>
    <dbReference type="NCBI Taxonomy" id="1222016"/>
    <lineage>
        <taxon>Bacteria</taxon>
        <taxon>Bacillati</taxon>
        <taxon>Bacillota</taxon>
        <taxon>Bacillota incertae sedis</taxon>
        <taxon>Caldicellulosiruptorales</taxon>
        <taxon>Caldicellulosiruptoraceae</taxon>
        <taxon>Caldicellulosiruptor</taxon>
    </lineage>
</organism>
<dbReference type="FunFam" id="3.40.50.300:FF:000134">
    <property type="entry name" value="Iron-enterobactin ABC transporter ATP-binding protein"/>
    <property type="match status" value="1"/>
</dbReference>
<evidence type="ECO:0000256" key="1">
    <source>
        <dbReference type="ARBA" id="ARBA00005417"/>
    </source>
</evidence>
<evidence type="ECO:0000256" key="2">
    <source>
        <dbReference type="ARBA" id="ARBA00022448"/>
    </source>
</evidence>
<keyword evidence="3" id="KW-0547">Nucleotide-binding</keyword>
<dbReference type="PROSITE" id="PS50893">
    <property type="entry name" value="ABC_TRANSPORTER_2"/>
    <property type="match status" value="1"/>
</dbReference>
<dbReference type="SUPFAM" id="SSF52540">
    <property type="entry name" value="P-loop containing nucleoside triphosphate hydrolases"/>
    <property type="match status" value="1"/>
</dbReference>
<accession>A0A3T0D2P2</accession>
<protein>
    <submittedName>
        <fullName evidence="6">ABC transporter ATP-binding protein</fullName>
    </submittedName>
</protein>
<dbReference type="Gene3D" id="3.40.50.300">
    <property type="entry name" value="P-loop containing nucleotide triphosphate hydrolases"/>
    <property type="match status" value="1"/>
</dbReference>
<dbReference type="Proteomes" id="UP000282930">
    <property type="component" value="Chromosome"/>
</dbReference>
<proteinExistence type="inferred from homology"/>
<evidence type="ECO:0000313" key="6">
    <source>
        <dbReference type="EMBL" id="AZT89354.1"/>
    </source>
</evidence>
<dbReference type="AlphaFoldDB" id="A0A3T0D2P2"/>
<dbReference type="GO" id="GO:0005524">
    <property type="term" value="F:ATP binding"/>
    <property type="evidence" value="ECO:0007669"/>
    <property type="project" value="UniProtKB-KW"/>
</dbReference>
<keyword evidence="4 6" id="KW-0067">ATP-binding</keyword>
<dbReference type="PROSITE" id="PS00211">
    <property type="entry name" value="ABC_TRANSPORTER_1"/>
    <property type="match status" value="1"/>
</dbReference>
<sequence>MLKVDNLEFSFKDFQVLNGICFEARRGEFVSILGNNGAGKSTLLKCIARLLKPKSGVVLIDGKDANSFSLHQLSKSVAYVPQRYTTNRITVYEAILLGRKPHFTGLIPSSEDLEKVEMALDIFGLKHLAFRYLDEISGGELQKVVIARAFVQEPKVLLLDEPINNLDLKNQIEVLKILKRLSMQEGILVIVILHDLNLAIRFSDWFIFIKDRKIFASGGKEVIRADIISKVYGIDVKVEKHGDEIFVVPIVAAI</sequence>
<dbReference type="InterPro" id="IPR027417">
    <property type="entry name" value="P-loop_NTPase"/>
</dbReference>